<sequence length="362" mass="40324">MPTLAIAGGTSASLGRAIVTALLSSQRHNLWNAVILSRNNSIPLWLRAVDQNGVRTQVRAVDYLSVESLAKALKDVHTVVSVTSAIDGTQAQIQKNLLHAAVQEGCKRFAPSQWAFGPKGEANIESTKWSFAGVWDECLKHKEKIECARFNQGSYMNYIGHGIYPTPSEVDDESALQQMTTGNGYMAGEDEACQGLLRQGDLKDGSGAFLIGIRNAIAELPVKDDGSWPRVTMTTMRDVGRFFVASLELPKWEEEMSMVGDTLTMGELLSHAQNVSGFKFRVDLVKRADLEKRLQELPPDDFMGRMWTDFKLAYTRDLDDEMVLKPVVNQLCPEVQPMRVLEYMKTFWPLAVRDSMVKEGMS</sequence>
<dbReference type="EMBL" id="JANRMS010001275">
    <property type="protein sequence ID" value="KAJ3529560.1"/>
    <property type="molecule type" value="Genomic_DNA"/>
</dbReference>
<accession>A0ACC1S0J9</accession>
<evidence type="ECO:0000313" key="1">
    <source>
        <dbReference type="EMBL" id="KAJ3529560.1"/>
    </source>
</evidence>
<reference evidence="1" key="1">
    <citation type="submission" date="2022-08" db="EMBL/GenBank/DDBJ databases">
        <title>Genome Sequence of Fusarium decemcellulare.</title>
        <authorList>
            <person name="Buettner E."/>
        </authorList>
    </citation>
    <scope>NUCLEOTIDE SEQUENCE</scope>
    <source>
        <strain evidence="1">Babe19</strain>
    </source>
</reference>
<gene>
    <name evidence="1" type="ORF">NM208_g9703</name>
</gene>
<protein>
    <submittedName>
        <fullName evidence="1">Uncharacterized protein</fullName>
    </submittedName>
</protein>
<name>A0ACC1S0J9_9HYPO</name>
<evidence type="ECO:0000313" key="2">
    <source>
        <dbReference type="Proteomes" id="UP001148629"/>
    </source>
</evidence>
<keyword evidence="2" id="KW-1185">Reference proteome</keyword>
<comment type="caution">
    <text evidence="1">The sequence shown here is derived from an EMBL/GenBank/DDBJ whole genome shotgun (WGS) entry which is preliminary data.</text>
</comment>
<dbReference type="Proteomes" id="UP001148629">
    <property type="component" value="Unassembled WGS sequence"/>
</dbReference>
<proteinExistence type="predicted"/>
<organism evidence="1 2">
    <name type="scientific">Fusarium decemcellulare</name>
    <dbReference type="NCBI Taxonomy" id="57161"/>
    <lineage>
        <taxon>Eukaryota</taxon>
        <taxon>Fungi</taxon>
        <taxon>Dikarya</taxon>
        <taxon>Ascomycota</taxon>
        <taxon>Pezizomycotina</taxon>
        <taxon>Sordariomycetes</taxon>
        <taxon>Hypocreomycetidae</taxon>
        <taxon>Hypocreales</taxon>
        <taxon>Nectriaceae</taxon>
        <taxon>Fusarium</taxon>
        <taxon>Fusarium decemcellulare species complex</taxon>
    </lineage>
</organism>